<proteinExistence type="predicted"/>
<dbReference type="EMBL" id="QJJR01000017">
    <property type="protein sequence ID" value="PXW87170.1"/>
    <property type="molecule type" value="Genomic_DNA"/>
</dbReference>
<reference evidence="1 2" key="1">
    <citation type="submission" date="2018-05" db="EMBL/GenBank/DDBJ databases">
        <title>Genomic Encyclopedia of Type Strains, Phase IV (KMG-IV): sequencing the most valuable type-strain genomes for metagenomic binning, comparative biology and taxonomic classification.</title>
        <authorList>
            <person name="Goeker M."/>
        </authorList>
    </citation>
    <scope>NUCLEOTIDE SEQUENCE [LARGE SCALE GENOMIC DNA]</scope>
    <source>
        <strain evidence="1 2">DSM 22440</strain>
    </source>
</reference>
<evidence type="ECO:0000313" key="1">
    <source>
        <dbReference type="EMBL" id="PXW87170.1"/>
    </source>
</evidence>
<dbReference type="AlphaFoldDB" id="A0A2V3VZW2"/>
<gene>
    <name evidence="1" type="ORF">DES38_1178</name>
</gene>
<keyword evidence="2" id="KW-1185">Reference proteome</keyword>
<protein>
    <submittedName>
        <fullName evidence="1">Uncharacterized protein</fullName>
    </submittedName>
</protein>
<sequence>MEDIKSNIMALLNSDITDGTLRRETGISQGTIRRLRSGTFIDGNIK</sequence>
<accession>A0A2V3VZW2</accession>
<dbReference type="RefSeq" id="WP_170114393.1">
    <property type="nucleotide sequence ID" value="NZ_QJJR01000017.1"/>
</dbReference>
<name>A0A2V3VZW2_9BACI</name>
<evidence type="ECO:0000313" key="2">
    <source>
        <dbReference type="Proteomes" id="UP000247922"/>
    </source>
</evidence>
<comment type="caution">
    <text evidence="1">The sequence shown here is derived from an EMBL/GenBank/DDBJ whole genome shotgun (WGS) entry which is preliminary data.</text>
</comment>
<dbReference type="Proteomes" id="UP000247922">
    <property type="component" value="Unassembled WGS sequence"/>
</dbReference>
<organism evidence="1 2">
    <name type="scientific">Streptohalobacillus salinus</name>
    <dbReference type="NCBI Taxonomy" id="621096"/>
    <lineage>
        <taxon>Bacteria</taxon>
        <taxon>Bacillati</taxon>
        <taxon>Bacillota</taxon>
        <taxon>Bacilli</taxon>
        <taxon>Bacillales</taxon>
        <taxon>Bacillaceae</taxon>
        <taxon>Streptohalobacillus</taxon>
    </lineage>
</organism>